<dbReference type="GO" id="GO:0004413">
    <property type="term" value="F:homoserine kinase activity"/>
    <property type="evidence" value="ECO:0007669"/>
    <property type="project" value="UniProtKB-UniRule"/>
</dbReference>
<evidence type="ECO:0000256" key="4">
    <source>
        <dbReference type="ARBA" id="ARBA00022741"/>
    </source>
</evidence>
<evidence type="ECO:0000313" key="10">
    <source>
        <dbReference type="Proteomes" id="UP000031397"/>
    </source>
</evidence>
<dbReference type="PATRIC" id="fig|1614.7.peg.925"/>
<dbReference type="EMBL" id="JOJZ01000019">
    <property type="protein sequence ID" value="KID41728.1"/>
    <property type="molecule type" value="Genomic_DNA"/>
</dbReference>
<organism evidence="9 10">
    <name type="scientific">Fructilactobacillus fructivorans</name>
    <dbReference type="NCBI Taxonomy" id="1614"/>
    <lineage>
        <taxon>Bacteria</taxon>
        <taxon>Bacillati</taxon>
        <taxon>Bacillota</taxon>
        <taxon>Bacilli</taxon>
        <taxon>Lactobacillales</taxon>
        <taxon>Lactobacillaceae</taxon>
        <taxon>Fructilactobacillus</taxon>
    </lineage>
</organism>
<dbReference type="Pfam" id="PF00288">
    <property type="entry name" value="GHMP_kinases_N"/>
    <property type="match status" value="1"/>
</dbReference>
<dbReference type="NCBIfam" id="TIGR00191">
    <property type="entry name" value="thrB"/>
    <property type="match status" value="1"/>
</dbReference>
<dbReference type="GeneID" id="74913636"/>
<dbReference type="GO" id="GO:0005524">
    <property type="term" value="F:ATP binding"/>
    <property type="evidence" value="ECO:0007669"/>
    <property type="project" value="UniProtKB-KW"/>
</dbReference>
<dbReference type="InterPro" id="IPR014721">
    <property type="entry name" value="Ribsml_uS5_D2-typ_fold_subgr"/>
</dbReference>
<evidence type="ECO:0000256" key="7">
    <source>
        <dbReference type="NCBIfam" id="TIGR00191"/>
    </source>
</evidence>
<dbReference type="Gene3D" id="3.30.230.10">
    <property type="match status" value="1"/>
</dbReference>
<accession>A0A0C1Q1N7</accession>
<dbReference type="InterPro" id="IPR000870">
    <property type="entry name" value="Homoserine_kinase"/>
</dbReference>
<dbReference type="Gene3D" id="3.30.70.890">
    <property type="entry name" value="GHMP kinase, C-terminal domain"/>
    <property type="match status" value="1"/>
</dbReference>
<protein>
    <recommendedName>
        <fullName evidence="7">Homoserine kinase</fullName>
        <ecNumber evidence="7">2.7.1.39</ecNumber>
    </recommendedName>
</protein>
<evidence type="ECO:0000256" key="6">
    <source>
        <dbReference type="ARBA" id="ARBA00022840"/>
    </source>
</evidence>
<proteinExistence type="predicted"/>
<dbReference type="InterPro" id="IPR020568">
    <property type="entry name" value="Ribosomal_Su5_D2-typ_SF"/>
</dbReference>
<dbReference type="InterPro" id="IPR006204">
    <property type="entry name" value="GHMP_kinase_N_dom"/>
</dbReference>
<evidence type="ECO:0000256" key="1">
    <source>
        <dbReference type="ARBA" id="ARBA00022605"/>
    </source>
</evidence>
<evidence type="ECO:0000259" key="8">
    <source>
        <dbReference type="Pfam" id="PF00288"/>
    </source>
</evidence>
<dbReference type="PANTHER" id="PTHR20861:SF1">
    <property type="entry name" value="HOMOSERINE KINASE"/>
    <property type="match status" value="1"/>
</dbReference>
<evidence type="ECO:0000256" key="2">
    <source>
        <dbReference type="ARBA" id="ARBA00022679"/>
    </source>
</evidence>
<dbReference type="PANTHER" id="PTHR20861">
    <property type="entry name" value="HOMOSERINE/4-DIPHOSPHOCYTIDYL-2-C-METHYL-D-ERYTHRITOL KINASE"/>
    <property type="match status" value="1"/>
</dbReference>
<keyword evidence="5 9" id="KW-0418">Kinase</keyword>
<keyword evidence="1" id="KW-0028">Amino-acid biosynthesis</keyword>
<dbReference type="SUPFAM" id="SSF54211">
    <property type="entry name" value="Ribosomal protein S5 domain 2-like"/>
    <property type="match status" value="1"/>
</dbReference>
<dbReference type="InterPro" id="IPR036554">
    <property type="entry name" value="GHMP_kinase_C_sf"/>
</dbReference>
<dbReference type="GO" id="GO:0009088">
    <property type="term" value="P:threonine biosynthetic process"/>
    <property type="evidence" value="ECO:0007669"/>
    <property type="project" value="UniProtKB-UniRule"/>
</dbReference>
<keyword evidence="4" id="KW-0547">Nucleotide-binding</keyword>
<dbReference type="RefSeq" id="WP_039144584.1">
    <property type="nucleotide sequence ID" value="NZ_JOJZ01000019.1"/>
</dbReference>
<evidence type="ECO:0000256" key="5">
    <source>
        <dbReference type="ARBA" id="ARBA00022777"/>
    </source>
</evidence>
<evidence type="ECO:0000313" key="9">
    <source>
        <dbReference type="EMBL" id="KID41728.1"/>
    </source>
</evidence>
<reference evidence="9 10" key="1">
    <citation type="submission" date="2014-06" db="EMBL/GenBank/DDBJ databases">
        <title>Functional and comparative genomic analyses of the Drosophila gut microbiota identify candidate symbiosis factors.</title>
        <authorList>
            <person name="Newell P.D."/>
            <person name="Chaston J.M."/>
            <person name="Douglas A.E."/>
        </authorList>
    </citation>
    <scope>NUCLEOTIDE SEQUENCE [LARGE SCALE GENOMIC DNA]</scope>
    <source>
        <strain evidence="9 10">DmCS_002</strain>
    </source>
</reference>
<dbReference type="SUPFAM" id="SSF55060">
    <property type="entry name" value="GHMP Kinase, C-terminal domain"/>
    <property type="match status" value="1"/>
</dbReference>
<dbReference type="AlphaFoldDB" id="A0A0C1Q1N7"/>
<dbReference type="EC" id="2.7.1.39" evidence="7"/>
<keyword evidence="6" id="KW-0067">ATP-binding</keyword>
<evidence type="ECO:0000256" key="3">
    <source>
        <dbReference type="ARBA" id="ARBA00022697"/>
    </source>
</evidence>
<dbReference type="PRINTS" id="PR00958">
    <property type="entry name" value="HOMSERKINASE"/>
</dbReference>
<keyword evidence="3" id="KW-0791">Threonine biosynthesis</keyword>
<dbReference type="Proteomes" id="UP000031397">
    <property type="component" value="Unassembled WGS sequence"/>
</dbReference>
<comment type="caution">
    <text evidence="9">The sequence shown here is derived from an EMBL/GenBank/DDBJ whole genome shotgun (WGS) entry which is preliminary data.</text>
</comment>
<dbReference type="OrthoDB" id="9769912at2"/>
<sequence length="295" mass="32498">MEKIIVRVPATSGNVGNGYSSIGLALHMYYTVIVEEETEKWRVNHAFGDSVPHDDKNLVVQTILKVNPKIMPHQLTVMSDVPLEKGLGSSTTAIAAGIKIANKLENMNLSVNDQINIGSRMEGHPDNIASAILGDITISHYEDGKTDVVKAHMPDEMQALVFIRNEKITQKKGMERFPKEIKFAQEVQTSSASNVFVAALMQKDWDKAAHMVEADSLIRTGQGNDFKDFKVIQQTAHELGIYGTYISGVGSSIITLGDYDHLTTLQSKIESNDQLDGKCRLIDLDRDGATIRGED</sequence>
<feature type="domain" description="GHMP kinase N-terminal" evidence="8">
    <location>
        <begin position="57"/>
        <end position="134"/>
    </location>
</feature>
<keyword evidence="2 9" id="KW-0808">Transferase</keyword>
<keyword evidence="10" id="KW-1185">Reference proteome</keyword>
<gene>
    <name evidence="9" type="ORF">LfDm3_0970</name>
</gene>
<name>A0A0C1Q1N7_9LACO</name>